<name>A0ABT0DL04_9HYPH</name>
<evidence type="ECO:0000256" key="2">
    <source>
        <dbReference type="ARBA" id="ARBA00022643"/>
    </source>
</evidence>
<dbReference type="PANTHER" id="PTHR30011">
    <property type="entry name" value="ALKANESULFONATE MONOOXYGENASE-RELATED"/>
    <property type="match status" value="1"/>
</dbReference>
<evidence type="ECO:0000313" key="7">
    <source>
        <dbReference type="EMBL" id="MCK0207963.1"/>
    </source>
</evidence>
<keyword evidence="8" id="KW-1185">Reference proteome</keyword>
<dbReference type="InterPro" id="IPR016215">
    <property type="entry name" value="NTA_MOA"/>
</dbReference>
<gene>
    <name evidence="7" type="ORF">MWN33_07935</name>
</gene>
<keyword evidence="4" id="KW-0503">Monooxygenase</keyword>
<comment type="similarity">
    <text evidence="5">Belongs to the NtaA/SnaA/DszA monooxygenase family.</text>
</comment>
<keyword evidence="1" id="KW-0285">Flavoprotein</keyword>
<evidence type="ECO:0000256" key="4">
    <source>
        <dbReference type="ARBA" id="ARBA00023033"/>
    </source>
</evidence>
<evidence type="ECO:0000259" key="6">
    <source>
        <dbReference type="Pfam" id="PF00296"/>
    </source>
</evidence>
<evidence type="ECO:0000256" key="3">
    <source>
        <dbReference type="ARBA" id="ARBA00023002"/>
    </source>
</evidence>
<dbReference type="Gene3D" id="3.20.20.30">
    <property type="entry name" value="Luciferase-like domain"/>
    <property type="match status" value="1"/>
</dbReference>
<dbReference type="InterPro" id="IPR036661">
    <property type="entry name" value="Luciferase-like_sf"/>
</dbReference>
<accession>A0ABT0DL04</accession>
<evidence type="ECO:0000256" key="1">
    <source>
        <dbReference type="ARBA" id="ARBA00022630"/>
    </source>
</evidence>
<feature type="domain" description="Luciferase-like" evidence="6">
    <location>
        <begin position="19"/>
        <end position="387"/>
    </location>
</feature>
<keyword evidence="3" id="KW-0560">Oxidoreductase</keyword>
<reference evidence="8" key="2">
    <citation type="submission" date="2023-07" db="EMBL/GenBank/DDBJ databases">
        <title>Ancylobacter moscoviensis sp. nov., facultatively methylotrophic bacteria from activated sludge and the reclassification of Starkeya novella (Starkey 1934) Kelly et al. 2000 as Ancylobacter novellus comb. nov., Starkeya koreensis Im et al. 2006 as Ancylobacter koreensis comb.nov., Angulomicrobium tetraedrale Vasil'eva et al. 1986 as Ancylobacter tetraedralis comb. nov., Angulomicrobium amanitiforme Fritz et al. 2004 as Ancylobacter amanitiformis comb. nov. and Methylorhabdus multivorans Doronina et al. 1996 as Ancylobacter multivorans comb. nov. and emended description of the genus Ancylobacter.</title>
        <authorList>
            <person name="Doronina N."/>
            <person name="Chemodurova A."/>
            <person name="Grouzdev D."/>
            <person name="Koziaeva V."/>
            <person name="Shi W."/>
            <person name="Wu L."/>
            <person name="Kaparullina E."/>
        </authorList>
    </citation>
    <scope>NUCLEOTIDE SEQUENCE [LARGE SCALE GENOMIC DNA]</scope>
    <source>
        <strain evidence="8">Jip08</strain>
    </source>
</reference>
<dbReference type="NCBIfam" id="TIGR03860">
    <property type="entry name" value="FMN_nitrolo"/>
    <property type="match status" value="1"/>
</dbReference>
<comment type="caution">
    <text evidence="7">The sequence shown here is derived from an EMBL/GenBank/DDBJ whole genome shotgun (WGS) entry which is preliminary data.</text>
</comment>
<keyword evidence="2" id="KW-0288">FMN</keyword>
<dbReference type="SUPFAM" id="SSF51679">
    <property type="entry name" value="Bacterial luciferase-like"/>
    <property type="match status" value="1"/>
</dbReference>
<dbReference type="CDD" id="cd01095">
    <property type="entry name" value="Nitrilotriacetate_monoxgenase"/>
    <property type="match status" value="1"/>
</dbReference>
<dbReference type="Proteomes" id="UP001202867">
    <property type="component" value="Unassembled WGS sequence"/>
</dbReference>
<reference evidence="7 8" key="1">
    <citation type="submission" date="2022-04" db="EMBL/GenBank/DDBJ databases">
        <authorList>
            <person name="Grouzdev D.S."/>
            <person name="Pantiukh K.S."/>
            <person name="Krutkina M.S."/>
        </authorList>
    </citation>
    <scope>NUCLEOTIDE SEQUENCE [LARGE SCALE GENOMIC DNA]</scope>
    <source>
        <strain evidence="7 8">Jip08</strain>
    </source>
</reference>
<sequence>MTRQMHLVAFLLAGPTAHHHGMWRHPETLNAFLDPQSYEHVARVLEQGCFDGLFFADVQGLYNYYNGSHDTVVEKGGQMALLDPVPLLSLMARVTKHIGLGATLSTSLLNPYQIARTLATLDHLSGGRVAWNVVTSSSAIEARNFGLDGLPPRNERYDRADEVVEACMALWDSWEPDALVVDKASGTFADPSKVRAVNYQGKWSRTVGPLTVPRSPQGHPVLMQAGSSDRGREFAARWSEVIFTLQHDVEGMQAFYADVKGRMAKYGRAPEECAILTSVDPIVGETESIAREKQAYINDLVDAELGMALVSYHLGVDLSRYPADQPLDDIQMEEGSRGSFDVLVRATKAEGLTLGEAARRFATSEMCPQVVGTPESVADQLQSYFEAKGCDGFILTPTAFPGSFETFARAVVPILQERGIFRRAYTGRTLRENLRG</sequence>
<dbReference type="InterPro" id="IPR011251">
    <property type="entry name" value="Luciferase-like_dom"/>
</dbReference>
<dbReference type="PIRSF" id="PIRSF000337">
    <property type="entry name" value="NTA_MOA"/>
    <property type="match status" value="1"/>
</dbReference>
<protein>
    <submittedName>
        <fullName evidence="7">LLM class flavin-dependent oxidoreductase</fullName>
    </submittedName>
</protein>
<dbReference type="EMBL" id="JALKCG010000002">
    <property type="protein sequence ID" value="MCK0207963.1"/>
    <property type="molecule type" value="Genomic_DNA"/>
</dbReference>
<dbReference type="RefSeq" id="WP_247199958.1">
    <property type="nucleotide sequence ID" value="NZ_JALKCG010000002.1"/>
</dbReference>
<evidence type="ECO:0000313" key="8">
    <source>
        <dbReference type="Proteomes" id="UP001202867"/>
    </source>
</evidence>
<dbReference type="InterPro" id="IPR051260">
    <property type="entry name" value="Diverse_substr_monoxygenases"/>
</dbReference>
<evidence type="ECO:0000256" key="5">
    <source>
        <dbReference type="ARBA" id="ARBA00033748"/>
    </source>
</evidence>
<proteinExistence type="inferred from homology"/>
<organism evidence="7 8">
    <name type="scientific">Ancylobacter koreensis</name>
    <dbReference type="NCBI Taxonomy" id="266121"/>
    <lineage>
        <taxon>Bacteria</taxon>
        <taxon>Pseudomonadati</taxon>
        <taxon>Pseudomonadota</taxon>
        <taxon>Alphaproteobacteria</taxon>
        <taxon>Hyphomicrobiales</taxon>
        <taxon>Xanthobacteraceae</taxon>
        <taxon>Ancylobacter</taxon>
    </lineage>
</organism>
<dbReference type="Pfam" id="PF00296">
    <property type="entry name" value="Bac_luciferase"/>
    <property type="match status" value="1"/>
</dbReference>
<dbReference type="PANTHER" id="PTHR30011:SF16">
    <property type="entry name" value="C2H2 FINGER DOMAIN TRANSCRIPTION FACTOR (EUROFUNG)-RELATED"/>
    <property type="match status" value="1"/>
</dbReference>